<dbReference type="AlphaFoldDB" id="A0A8H3FT29"/>
<proteinExistence type="predicted"/>
<gene>
    <name evidence="2" type="ORF">IMSHALPRED_007058</name>
</gene>
<evidence type="ECO:0000256" key="1">
    <source>
        <dbReference type="SAM" id="MobiDB-lite"/>
    </source>
</evidence>
<feature type="region of interest" description="Disordered" evidence="1">
    <location>
        <begin position="254"/>
        <end position="274"/>
    </location>
</feature>
<name>A0A8H3FT29_9LECA</name>
<dbReference type="EMBL" id="CAJPDT010000044">
    <property type="protein sequence ID" value="CAF9926811.1"/>
    <property type="molecule type" value="Genomic_DNA"/>
</dbReference>
<sequence>MIGVAGMALNVWTIFQDTTLGLVSLIFNPHLPVDFVGINSQVRIGVALNDKKNGPTQADGQVPSLVAFNEKEWYIGASNWDKKHHVGSAGYVDVVVHQEDMGPGQEPAYLQVLGHDDAVCVAYIAQTWPDGQQRGWMGDMGRACGKRWFFSNLEVGEEKYKPDCTWLDRDHARDGTDVIEANEAAAIQINMQAFTNLTSTHPIDPSFYCTAPTLLFVRDYSYNDTLDTWTESTVPARSRVGLWTPDHGFKRQLPAAAQPAKNRSPALRSKLVSSPHEKHSASALCASETSHGPDFASHAEGLFCDMGTKTLWPFCAEGKRDMGGCYDWGNHSLVLEEGGTEERGYAHVEEWV</sequence>
<keyword evidence="3" id="KW-1185">Reference proteome</keyword>
<comment type="caution">
    <text evidence="2">The sequence shown here is derived from an EMBL/GenBank/DDBJ whole genome shotgun (WGS) entry which is preliminary data.</text>
</comment>
<reference evidence="2" key="1">
    <citation type="submission" date="2021-03" db="EMBL/GenBank/DDBJ databases">
        <authorList>
            <person name="Tagirdzhanova G."/>
        </authorList>
    </citation>
    <scope>NUCLEOTIDE SEQUENCE</scope>
</reference>
<protein>
    <submittedName>
        <fullName evidence="2">Uncharacterized protein</fullName>
    </submittedName>
</protein>
<evidence type="ECO:0000313" key="3">
    <source>
        <dbReference type="Proteomes" id="UP000664534"/>
    </source>
</evidence>
<dbReference type="Proteomes" id="UP000664534">
    <property type="component" value="Unassembled WGS sequence"/>
</dbReference>
<dbReference type="OrthoDB" id="5365129at2759"/>
<accession>A0A8H3FT29</accession>
<evidence type="ECO:0000313" key="2">
    <source>
        <dbReference type="EMBL" id="CAF9926811.1"/>
    </source>
</evidence>
<organism evidence="2 3">
    <name type="scientific">Imshaugia aleurites</name>
    <dbReference type="NCBI Taxonomy" id="172621"/>
    <lineage>
        <taxon>Eukaryota</taxon>
        <taxon>Fungi</taxon>
        <taxon>Dikarya</taxon>
        <taxon>Ascomycota</taxon>
        <taxon>Pezizomycotina</taxon>
        <taxon>Lecanoromycetes</taxon>
        <taxon>OSLEUM clade</taxon>
        <taxon>Lecanoromycetidae</taxon>
        <taxon>Lecanorales</taxon>
        <taxon>Lecanorineae</taxon>
        <taxon>Parmeliaceae</taxon>
        <taxon>Imshaugia</taxon>
    </lineage>
</organism>